<evidence type="ECO:0000313" key="2">
    <source>
        <dbReference type="Proteomes" id="UP000515121"/>
    </source>
</evidence>
<keyword evidence="2" id="KW-1185">Reference proteome</keyword>
<dbReference type="RefSeq" id="XP_022772650.1">
    <property type="nucleotide sequence ID" value="XM_022916915.1"/>
</dbReference>
<dbReference type="PANTHER" id="PTHR37614">
    <property type="entry name" value="OS02G0121400 PROTEIN"/>
    <property type="match status" value="1"/>
</dbReference>
<reference evidence="3" key="1">
    <citation type="submission" date="2025-08" db="UniProtKB">
        <authorList>
            <consortium name="RefSeq"/>
        </authorList>
    </citation>
    <scope>IDENTIFICATION</scope>
    <source>
        <tissue evidence="3">Fruit stalk</tissue>
    </source>
</reference>
<evidence type="ECO:0000256" key="1">
    <source>
        <dbReference type="SAM" id="MobiDB-lite"/>
    </source>
</evidence>
<feature type="compositionally biased region" description="Low complexity" evidence="1">
    <location>
        <begin position="86"/>
        <end position="97"/>
    </location>
</feature>
<dbReference type="PANTHER" id="PTHR37614:SF2">
    <property type="entry name" value="OS02G0121400 PROTEIN"/>
    <property type="match status" value="1"/>
</dbReference>
<dbReference type="AlphaFoldDB" id="A0A6P6B6J4"/>
<gene>
    <name evidence="3" type="primary">LOC111315297</name>
</gene>
<protein>
    <submittedName>
        <fullName evidence="3">Uncharacterized protein LOC111315297</fullName>
    </submittedName>
</protein>
<sequence length="316" mass="35629">MEQSCDSRVTGDEIEVANILLELPHLIFESESHPRFSFTWGAKRKRSTATSSPALKLSPSPAPSLPSNIIGSSSETEAPMEKVLTSSPASPLSFAPSESDEKPLPSKKKASVNSLKNKKEQLLEMMKDFTRHNELMKKDIENKKRFLDQQKAENMELKAKKQKLTKSLRIAEEPRLETSKSLNVEIPLTHISVETENSAVQDYHHQQRISTRVYQQPFIMDQTVYKSEMNKDSQYPFGRTISWLPSNNGGLSKLHDNVCPLDLNVSAEEALCFSSVKSIDLDTATKARAAQGRLKRMQICRSKNDNAACKARYLFR</sequence>
<dbReference type="KEGG" id="dzi:111315297"/>
<dbReference type="Proteomes" id="UP000515121">
    <property type="component" value="Unplaced"/>
</dbReference>
<feature type="region of interest" description="Disordered" evidence="1">
    <location>
        <begin position="49"/>
        <end position="115"/>
    </location>
</feature>
<organism evidence="2 3">
    <name type="scientific">Durio zibethinus</name>
    <name type="common">Durian</name>
    <dbReference type="NCBI Taxonomy" id="66656"/>
    <lineage>
        <taxon>Eukaryota</taxon>
        <taxon>Viridiplantae</taxon>
        <taxon>Streptophyta</taxon>
        <taxon>Embryophyta</taxon>
        <taxon>Tracheophyta</taxon>
        <taxon>Spermatophyta</taxon>
        <taxon>Magnoliopsida</taxon>
        <taxon>eudicotyledons</taxon>
        <taxon>Gunneridae</taxon>
        <taxon>Pentapetalae</taxon>
        <taxon>rosids</taxon>
        <taxon>malvids</taxon>
        <taxon>Malvales</taxon>
        <taxon>Malvaceae</taxon>
        <taxon>Helicteroideae</taxon>
        <taxon>Durio</taxon>
    </lineage>
</organism>
<accession>A0A6P6B6J4</accession>
<dbReference type="GeneID" id="111315297"/>
<name>A0A6P6B6J4_DURZI</name>
<proteinExistence type="predicted"/>
<evidence type="ECO:0000313" key="3">
    <source>
        <dbReference type="RefSeq" id="XP_022772650.1"/>
    </source>
</evidence>
<dbReference type="OrthoDB" id="1721092at2759"/>